<dbReference type="Proteomes" id="UP000469523">
    <property type="component" value="Unassembled WGS sequence"/>
</dbReference>
<name>A0A6N7XNH7_9FIRM</name>
<organism evidence="6 7">
    <name type="scientific">Tissierella pigra</name>
    <dbReference type="NCBI Taxonomy" id="2607614"/>
    <lineage>
        <taxon>Bacteria</taxon>
        <taxon>Bacillati</taxon>
        <taxon>Bacillota</taxon>
        <taxon>Tissierellia</taxon>
        <taxon>Tissierellales</taxon>
        <taxon>Tissierellaceae</taxon>
        <taxon>Tissierella</taxon>
    </lineage>
</organism>
<keyword evidence="3" id="KW-0547">Nucleotide-binding</keyword>
<dbReference type="PROSITE" id="PS50893">
    <property type="entry name" value="ABC_TRANSPORTER_2"/>
    <property type="match status" value="1"/>
</dbReference>
<gene>
    <name evidence="6" type="ORF">FYJ83_12920</name>
</gene>
<evidence type="ECO:0000313" key="7">
    <source>
        <dbReference type="Proteomes" id="UP000469523"/>
    </source>
</evidence>
<keyword evidence="7" id="KW-1185">Reference proteome</keyword>
<evidence type="ECO:0000313" key="6">
    <source>
        <dbReference type="EMBL" id="MSU02362.1"/>
    </source>
</evidence>
<dbReference type="CDD" id="cd03264">
    <property type="entry name" value="ABC_drug_resistance_like"/>
    <property type="match status" value="1"/>
</dbReference>
<dbReference type="InterPro" id="IPR003593">
    <property type="entry name" value="AAA+_ATPase"/>
</dbReference>
<proteinExistence type="inferred from homology"/>
<dbReference type="PROSITE" id="PS00211">
    <property type="entry name" value="ABC_TRANSPORTER_1"/>
    <property type="match status" value="1"/>
</dbReference>
<dbReference type="InterPro" id="IPR017871">
    <property type="entry name" value="ABC_transporter-like_CS"/>
</dbReference>
<reference evidence="6 7" key="1">
    <citation type="submission" date="2019-09" db="EMBL/GenBank/DDBJ databases">
        <title>In-depth cultivation of the pig gut microbiome towards novel bacterial diversity and tailored functional studies.</title>
        <authorList>
            <person name="Wylensek D."/>
            <person name="Hitch T.C.A."/>
            <person name="Clavel T."/>
        </authorList>
    </citation>
    <scope>NUCLEOTIDE SEQUENCE [LARGE SCALE GENOMIC DNA]</scope>
    <source>
        <strain evidence="6 7">WCA3-693-APC-4?</strain>
    </source>
</reference>
<evidence type="ECO:0000259" key="5">
    <source>
        <dbReference type="PROSITE" id="PS50893"/>
    </source>
</evidence>
<dbReference type="Pfam" id="PF00005">
    <property type="entry name" value="ABC_tran"/>
    <property type="match status" value="1"/>
</dbReference>
<evidence type="ECO:0000256" key="2">
    <source>
        <dbReference type="ARBA" id="ARBA00022448"/>
    </source>
</evidence>
<dbReference type="PANTHER" id="PTHR43335:SF2">
    <property type="entry name" value="ABC TRANSPORTER, ATP-BINDING PROTEIN"/>
    <property type="match status" value="1"/>
</dbReference>
<dbReference type="EMBL" id="VUNQ01000030">
    <property type="protein sequence ID" value="MSU02362.1"/>
    <property type="molecule type" value="Genomic_DNA"/>
</dbReference>
<dbReference type="RefSeq" id="WP_154441147.1">
    <property type="nucleotide sequence ID" value="NZ_VUNQ01000030.1"/>
</dbReference>
<comment type="similarity">
    <text evidence="1">Belongs to the ABC transporter superfamily.</text>
</comment>
<accession>A0A6N7XNH7</accession>
<feature type="domain" description="ABC transporter" evidence="5">
    <location>
        <begin position="3"/>
        <end position="228"/>
    </location>
</feature>
<protein>
    <submittedName>
        <fullName evidence="6">ABC transporter ATP-binding protein</fullName>
    </submittedName>
</protein>
<comment type="caution">
    <text evidence="6">The sequence shown here is derived from an EMBL/GenBank/DDBJ whole genome shotgun (WGS) entry which is preliminary data.</text>
</comment>
<dbReference type="InterPro" id="IPR027417">
    <property type="entry name" value="P-loop_NTPase"/>
</dbReference>
<sequence length="284" mass="32180">MKIQIKELEKYYGANKILDRINLTFDEGIHGLLGPNGAGKTTLIRILSTLLSKTSGEIYYDNLKVDNKEEIRKIIGYLPQEFSFYPNFTVYETLDYFASLSNIKLNKKEILDRLEIVHLQDIYKAKTKTLSGGMKRRLGIAVAMVGNPEVLIVDEPTAGLDPEERIRVRNMLSDFGKTKTVLLSTHIAQDIQLSCKSLSILNKGKLIYSGTVKEIIKEAEGYVWNLNVDFGDSEQYMDKYNVISSITDEDKISLRILSKEKPSLNANNISPTLEDAYMKLIKEV</sequence>
<dbReference type="PANTHER" id="PTHR43335">
    <property type="entry name" value="ABC TRANSPORTER, ATP-BINDING PROTEIN"/>
    <property type="match status" value="1"/>
</dbReference>
<evidence type="ECO:0000256" key="3">
    <source>
        <dbReference type="ARBA" id="ARBA00022741"/>
    </source>
</evidence>
<keyword evidence="2" id="KW-0813">Transport</keyword>
<dbReference type="Gene3D" id="3.40.50.300">
    <property type="entry name" value="P-loop containing nucleotide triphosphate hydrolases"/>
    <property type="match status" value="1"/>
</dbReference>
<evidence type="ECO:0000256" key="1">
    <source>
        <dbReference type="ARBA" id="ARBA00005417"/>
    </source>
</evidence>
<evidence type="ECO:0000256" key="4">
    <source>
        <dbReference type="ARBA" id="ARBA00022840"/>
    </source>
</evidence>
<keyword evidence="4 6" id="KW-0067">ATP-binding</keyword>
<dbReference type="GO" id="GO:0016887">
    <property type="term" value="F:ATP hydrolysis activity"/>
    <property type="evidence" value="ECO:0007669"/>
    <property type="project" value="InterPro"/>
</dbReference>
<dbReference type="SUPFAM" id="SSF52540">
    <property type="entry name" value="P-loop containing nucleoside triphosphate hydrolases"/>
    <property type="match status" value="1"/>
</dbReference>
<dbReference type="AlphaFoldDB" id="A0A6N7XNH7"/>
<dbReference type="SMART" id="SM00382">
    <property type="entry name" value="AAA"/>
    <property type="match status" value="1"/>
</dbReference>
<dbReference type="GO" id="GO:0005524">
    <property type="term" value="F:ATP binding"/>
    <property type="evidence" value="ECO:0007669"/>
    <property type="project" value="UniProtKB-KW"/>
</dbReference>
<dbReference type="InterPro" id="IPR003439">
    <property type="entry name" value="ABC_transporter-like_ATP-bd"/>
</dbReference>